<organism evidence="3 4">
    <name type="scientific">Mucilaginibacter pedocola</name>
    <dbReference type="NCBI Taxonomy" id="1792845"/>
    <lineage>
        <taxon>Bacteria</taxon>
        <taxon>Pseudomonadati</taxon>
        <taxon>Bacteroidota</taxon>
        <taxon>Sphingobacteriia</taxon>
        <taxon>Sphingobacteriales</taxon>
        <taxon>Sphingobacteriaceae</taxon>
        <taxon>Mucilaginibacter</taxon>
    </lineage>
</organism>
<reference evidence="3 4" key="1">
    <citation type="submission" date="2016-07" db="EMBL/GenBank/DDBJ databases">
        <title>Genomic analysis of zinc-resistant bacterium Mucilaginibacter pedocola TBZ30.</title>
        <authorList>
            <person name="Huang J."/>
            <person name="Tang J."/>
        </authorList>
    </citation>
    <scope>NUCLEOTIDE SEQUENCE [LARGE SCALE GENOMIC DNA]</scope>
    <source>
        <strain evidence="3 4">TBZ30</strain>
    </source>
</reference>
<dbReference type="RefSeq" id="WP_078350561.1">
    <property type="nucleotide sequence ID" value="NZ_MBTF01000036.1"/>
</dbReference>
<dbReference type="GO" id="GO:0016810">
    <property type="term" value="F:hydrolase activity, acting on carbon-nitrogen (but not peptide) bonds"/>
    <property type="evidence" value="ECO:0007669"/>
    <property type="project" value="InterPro"/>
</dbReference>
<dbReference type="InterPro" id="IPR050287">
    <property type="entry name" value="MTA/SAH_deaminase"/>
</dbReference>
<dbReference type="PANTHER" id="PTHR43794">
    <property type="entry name" value="AMINOHYDROLASE SSNA-RELATED"/>
    <property type="match status" value="1"/>
</dbReference>
<dbReference type="Gene3D" id="3.20.20.140">
    <property type="entry name" value="Metal-dependent hydrolases"/>
    <property type="match status" value="2"/>
</dbReference>
<dbReference type="SUPFAM" id="SSF51338">
    <property type="entry name" value="Composite domain of metallo-dependent hydrolases"/>
    <property type="match status" value="1"/>
</dbReference>
<keyword evidence="4" id="KW-1185">Reference proteome</keyword>
<dbReference type="Pfam" id="PF01979">
    <property type="entry name" value="Amidohydro_1"/>
    <property type="match status" value="1"/>
</dbReference>
<dbReference type="Proteomes" id="UP000189739">
    <property type="component" value="Unassembled WGS sequence"/>
</dbReference>
<dbReference type="CDD" id="cd01292">
    <property type="entry name" value="metallo-dependent_hydrolases"/>
    <property type="match status" value="1"/>
</dbReference>
<protein>
    <recommendedName>
        <fullName evidence="2">Amidohydrolase-related domain-containing protein</fullName>
    </recommendedName>
</protein>
<dbReference type="EMBL" id="MBTF01000036">
    <property type="protein sequence ID" value="OOQ57271.1"/>
    <property type="molecule type" value="Genomic_DNA"/>
</dbReference>
<feature type="domain" description="Amidohydrolase-related" evidence="2">
    <location>
        <begin position="160"/>
        <end position="326"/>
    </location>
</feature>
<dbReference type="InterPro" id="IPR006680">
    <property type="entry name" value="Amidohydro-rel"/>
</dbReference>
<dbReference type="STRING" id="1792845.BC343_14235"/>
<sequence length="387" mass="43346">MILNNVQLIDGSTASIRVSGSKIAEVSAVPMIDKSDPQIVFLNALAFPGLINSHDHLDFNLFPKLGHRVYKSYTEWGPYIHQEYPAEIASVLKIPAELRLQWGIYKNLLCGVTTVVNHVGPKVVAQSLINIVDNKQDLHSVGFEKQWRKKLNNPLRFRQPVVVHIGEGTNAEARAEANKLIRWNLLHRNLIGVHGVAMSPAQAKAFEALVWCPQSNYFLLNATAPIHHLKKYTHILFGTDSTLTADWDIWEHIRMARGTQMLNDNELYRALTTTAAEVWKLNSGEIAEGMDADIVIAKTNGKTRGMEAFYQVDPGRILLVIKGGEIKLFDQSLYHQLSDVPLSQFSKVYSGGAVKYVQGDINGLMNEIKRYRPDTPFPVYQPSEPAA</sequence>
<dbReference type="Gene3D" id="2.30.40.10">
    <property type="entry name" value="Urease, subunit C, domain 1"/>
    <property type="match status" value="1"/>
</dbReference>
<dbReference type="InterPro" id="IPR032466">
    <property type="entry name" value="Metal_Hydrolase"/>
</dbReference>
<evidence type="ECO:0000313" key="4">
    <source>
        <dbReference type="Proteomes" id="UP000189739"/>
    </source>
</evidence>
<evidence type="ECO:0000313" key="3">
    <source>
        <dbReference type="EMBL" id="OOQ57271.1"/>
    </source>
</evidence>
<dbReference type="AlphaFoldDB" id="A0A1S9P8J0"/>
<dbReference type="InterPro" id="IPR011059">
    <property type="entry name" value="Metal-dep_hydrolase_composite"/>
</dbReference>
<gene>
    <name evidence="3" type="ORF">BC343_14235</name>
</gene>
<comment type="caution">
    <text evidence="3">The sequence shown here is derived from an EMBL/GenBank/DDBJ whole genome shotgun (WGS) entry which is preliminary data.</text>
</comment>
<dbReference type="OrthoDB" id="9807210at2"/>
<dbReference type="SUPFAM" id="SSF51556">
    <property type="entry name" value="Metallo-dependent hydrolases"/>
    <property type="match status" value="1"/>
</dbReference>
<evidence type="ECO:0000259" key="2">
    <source>
        <dbReference type="Pfam" id="PF01979"/>
    </source>
</evidence>
<evidence type="ECO:0000256" key="1">
    <source>
        <dbReference type="ARBA" id="ARBA00022801"/>
    </source>
</evidence>
<accession>A0A1S9P8J0</accession>
<proteinExistence type="predicted"/>
<dbReference type="PANTHER" id="PTHR43794:SF11">
    <property type="entry name" value="AMIDOHYDROLASE-RELATED DOMAIN-CONTAINING PROTEIN"/>
    <property type="match status" value="1"/>
</dbReference>
<name>A0A1S9P8J0_9SPHI</name>
<keyword evidence="1" id="KW-0378">Hydrolase</keyword>